<accession>A0A239B0B8</accession>
<dbReference type="NCBIfam" id="NF033580">
    <property type="entry name" value="transpos_IS5_3"/>
    <property type="match status" value="1"/>
</dbReference>
<name>A0A239B0B8_9ACTN</name>
<dbReference type="PANTHER" id="PTHR46637:SF1">
    <property type="entry name" value="BLL5188 PROTEIN"/>
    <property type="match status" value="1"/>
</dbReference>
<keyword evidence="4" id="KW-1185">Reference proteome</keyword>
<evidence type="ECO:0000313" key="4">
    <source>
        <dbReference type="Proteomes" id="UP000198403"/>
    </source>
</evidence>
<feature type="compositionally biased region" description="Low complexity" evidence="1">
    <location>
        <begin position="134"/>
        <end position="144"/>
    </location>
</feature>
<evidence type="ECO:0000256" key="1">
    <source>
        <dbReference type="SAM" id="MobiDB-lite"/>
    </source>
</evidence>
<dbReference type="Pfam" id="PF13340">
    <property type="entry name" value="DUF4096"/>
    <property type="match status" value="1"/>
</dbReference>
<feature type="region of interest" description="Disordered" evidence="1">
    <location>
        <begin position="111"/>
        <end position="144"/>
    </location>
</feature>
<dbReference type="EMBL" id="FZNO01000066">
    <property type="protein sequence ID" value="SNS00714.1"/>
    <property type="molecule type" value="Genomic_DNA"/>
</dbReference>
<organism evidence="3 4">
    <name type="scientific">Blastococcus mobilis</name>
    <dbReference type="NCBI Taxonomy" id="1938746"/>
    <lineage>
        <taxon>Bacteria</taxon>
        <taxon>Bacillati</taxon>
        <taxon>Actinomycetota</taxon>
        <taxon>Actinomycetes</taxon>
        <taxon>Geodermatophilales</taxon>
        <taxon>Geodermatophilaceae</taxon>
        <taxon>Blastococcus</taxon>
    </lineage>
</organism>
<gene>
    <name evidence="3" type="ORF">SAMN06272737_1664</name>
</gene>
<evidence type="ECO:0000313" key="3">
    <source>
        <dbReference type="EMBL" id="SNS00714.1"/>
    </source>
</evidence>
<reference evidence="3 4" key="1">
    <citation type="submission" date="2017-06" db="EMBL/GenBank/DDBJ databases">
        <authorList>
            <person name="Kim H.J."/>
            <person name="Triplett B.A."/>
        </authorList>
    </citation>
    <scope>NUCLEOTIDE SEQUENCE [LARGE SCALE GENOMIC DNA]</scope>
    <source>
        <strain evidence="3 4">DSM 44272</strain>
    </source>
</reference>
<dbReference type="InterPro" id="IPR052909">
    <property type="entry name" value="Transposase_6_like"/>
</dbReference>
<protein>
    <submittedName>
        <fullName evidence="3">Transposase</fullName>
    </submittedName>
</protein>
<feature type="domain" description="Insertion element IS402-like" evidence="2">
    <location>
        <begin position="8"/>
        <end position="80"/>
    </location>
</feature>
<evidence type="ECO:0000259" key="2">
    <source>
        <dbReference type="Pfam" id="PF13340"/>
    </source>
</evidence>
<proteinExistence type="predicted"/>
<dbReference type="AlphaFoldDB" id="A0A239B0B8"/>
<dbReference type="InterPro" id="IPR025161">
    <property type="entry name" value="IS402-like_dom"/>
</dbReference>
<sequence length="144" mass="15948">MLKDRTVISDQAWAWMQPLLPSSTGRRGGRWRDHRQVVEAICWKYRTGSPWRELPERFGPGQTAYERLTRWSADGTWAHLLARAQTDADAAGELDWLVAVDSTVVRVHQHGASARRVGGNAATVSPDDPEEGAAGEQRAGGFPE</sequence>
<dbReference type="Proteomes" id="UP000198403">
    <property type="component" value="Unassembled WGS sequence"/>
</dbReference>
<dbReference type="PANTHER" id="PTHR46637">
    <property type="entry name" value="TIS1421-TRANSPOSASE PROTEIN A"/>
    <property type="match status" value="1"/>
</dbReference>